<dbReference type="EMBL" id="CP159373">
    <property type="protein sequence ID" value="XCN71609.1"/>
    <property type="molecule type" value="Genomic_DNA"/>
</dbReference>
<sequence length="95" mass="11117">MTQLIVKSASAANVRPLIQAALDHEARILKVGIRKTIRRLQEFEQRFGVDSRKFYQDFQAGEMGDDMEYMKWAGEYETLQQLQEDYAEIKEIQVC</sequence>
<evidence type="ECO:0000313" key="1">
    <source>
        <dbReference type="EMBL" id="XCN71609.1"/>
    </source>
</evidence>
<dbReference type="AlphaFoldDB" id="A0AAU8LQZ5"/>
<protein>
    <submittedName>
        <fullName evidence="1">Uncharacterized protein</fullName>
    </submittedName>
</protein>
<reference evidence="1" key="2">
    <citation type="submission" date="2024-06" db="EMBL/GenBank/DDBJ databases">
        <authorList>
            <person name="Plum-Jensen L.E."/>
            <person name="Schramm A."/>
            <person name="Marshall I.P.G."/>
        </authorList>
    </citation>
    <scope>NUCLEOTIDE SEQUENCE</scope>
    <source>
        <strain evidence="1">Rat1</strain>
    </source>
</reference>
<proteinExistence type="predicted"/>
<organism evidence="1">
    <name type="scientific">Candidatus Electrothrix aestuarii</name>
    <dbReference type="NCBI Taxonomy" id="3062594"/>
    <lineage>
        <taxon>Bacteria</taxon>
        <taxon>Pseudomonadati</taxon>
        <taxon>Thermodesulfobacteriota</taxon>
        <taxon>Desulfobulbia</taxon>
        <taxon>Desulfobulbales</taxon>
        <taxon>Desulfobulbaceae</taxon>
        <taxon>Candidatus Electrothrix</taxon>
    </lineage>
</organism>
<dbReference type="KEGG" id="eaj:Q3M24_14995"/>
<name>A0AAU8LQZ5_9BACT</name>
<accession>A0AAU8LQZ5</accession>
<reference evidence="1" key="1">
    <citation type="journal article" date="2024" name="Syst. Appl. Microbiol.">
        <title>First single-strain enrichments of Electrothrix cable bacteria, description of E. aestuarii sp. nov. and E. rattekaaiensis sp. nov., and proposal of a cable bacteria taxonomy following the rules of the SeqCode.</title>
        <authorList>
            <person name="Plum-Jensen L.E."/>
            <person name="Schramm A."/>
            <person name="Marshall I.P.G."/>
        </authorList>
    </citation>
    <scope>NUCLEOTIDE SEQUENCE</scope>
    <source>
        <strain evidence="1">Rat1</strain>
    </source>
</reference>
<gene>
    <name evidence="1" type="ORF">Q3M24_14995</name>
</gene>